<dbReference type="EMBL" id="QJKJ01005975">
    <property type="protein sequence ID" value="RDX88328.1"/>
    <property type="molecule type" value="Genomic_DNA"/>
</dbReference>
<evidence type="ECO:0000313" key="2">
    <source>
        <dbReference type="Proteomes" id="UP000257109"/>
    </source>
</evidence>
<organism evidence="1 2">
    <name type="scientific">Mucuna pruriens</name>
    <name type="common">Velvet bean</name>
    <name type="synonym">Dolichos pruriens</name>
    <dbReference type="NCBI Taxonomy" id="157652"/>
    <lineage>
        <taxon>Eukaryota</taxon>
        <taxon>Viridiplantae</taxon>
        <taxon>Streptophyta</taxon>
        <taxon>Embryophyta</taxon>
        <taxon>Tracheophyta</taxon>
        <taxon>Spermatophyta</taxon>
        <taxon>Magnoliopsida</taxon>
        <taxon>eudicotyledons</taxon>
        <taxon>Gunneridae</taxon>
        <taxon>Pentapetalae</taxon>
        <taxon>rosids</taxon>
        <taxon>fabids</taxon>
        <taxon>Fabales</taxon>
        <taxon>Fabaceae</taxon>
        <taxon>Papilionoideae</taxon>
        <taxon>50 kb inversion clade</taxon>
        <taxon>NPAAA clade</taxon>
        <taxon>indigoferoid/millettioid clade</taxon>
        <taxon>Phaseoleae</taxon>
        <taxon>Mucuna</taxon>
    </lineage>
</organism>
<keyword evidence="2" id="KW-1185">Reference proteome</keyword>
<name>A0A371GCN8_MUCPR</name>
<protein>
    <submittedName>
        <fullName evidence="1">Uncharacterized protein</fullName>
    </submittedName>
</protein>
<dbReference type="AlphaFoldDB" id="A0A371GCN8"/>
<sequence length="175" mass="19831">GSRRFAHGVEFRIETLSIRSRRVSHLLWTLKPLDDSFLVFGGGSIWTTTRSPLDAEVLWTPIKCSSPTLDAQALLTFDSKPNIFNNKSYEPKQMENNNRMLKELAMPDLEPAQSYELKSGLTYLLSKFHGLAGEDSPKHLKEFHMVCTTMRPQGIPEDYIKMKVLPFSLDGAAKD</sequence>
<feature type="non-terminal residue" evidence="1">
    <location>
        <position position="175"/>
    </location>
</feature>
<dbReference type="OrthoDB" id="1422241at2759"/>
<accession>A0A371GCN8</accession>
<proteinExistence type="predicted"/>
<feature type="non-terminal residue" evidence="1">
    <location>
        <position position="1"/>
    </location>
</feature>
<dbReference type="Proteomes" id="UP000257109">
    <property type="component" value="Unassembled WGS sequence"/>
</dbReference>
<reference evidence="1" key="1">
    <citation type="submission" date="2018-05" db="EMBL/GenBank/DDBJ databases">
        <title>Draft genome of Mucuna pruriens seed.</title>
        <authorList>
            <person name="Nnadi N.E."/>
            <person name="Vos R."/>
            <person name="Hasami M.H."/>
            <person name="Devisetty U.K."/>
            <person name="Aguiy J.C."/>
        </authorList>
    </citation>
    <scope>NUCLEOTIDE SEQUENCE [LARGE SCALE GENOMIC DNA]</scope>
    <source>
        <strain evidence="1">JCA_2017</strain>
    </source>
</reference>
<gene>
    <name evidence="1" type="ORF">CR513_30101</name>
</gene>
<evidence type="ECO:0000313" key="1">
    <source>
        <dbReference type="EMBL" id="RDX88328.1"/>
    </source>
</evidence>
<comment type="caution">
    <text evidence="1">The sequence shown here is derived from an EMBL/GenBank/DDBJ whole genome shotgun (WGS) entry which is preliminary data.</text>
</comment>